<evidence type="ECO:0000313" key="1">
    <source>
        <dbReference type="EMBL" id="AOJ09661.1"/>
    </source>
</evidence>
<dbReference type="Pfam" id="PF23148">
    <property type="entry name" value="Gp77"/>
    <property type="match status" value="1"/>
</dbReference>
<dbReference type="InterPro" id="IPR056928">
    <property type="entry name" value="Gp77-like"/>
</dbReference>
<reference evidence="1 2" key="1">
    <citation type="submission" date="2015-12" db="EMBL/GenBank/DDBJ databases">
        <title>Diversity of Burkholderia near neighbor genomes.</title>
        <authorList>
            <person name="Sahl J."/>
            <person name="Wagner D."/>
            <person name="Keim P."/>
        </authorList>
    </citation>
    <scope>NUCLEOTIDE SEQUENCE [LARGE SCALE GENOMIC DNA]</scope>
    <source>
        <strain evidence="1 2">BDU8</strain>
    </source>
</reference>
<name>A0A1B4G164_9BURK</name>
<accession>A0A1B4G164</accession>
<evidence type="ECO:0000313" key="2">
    <source>
        <dbReference type="Proteomes" id="UP000067711"/>
    </source>
</evidence>
<dbReference type="RefSeq" id="WP_066491669.1">
    <property type="nucleotide sequence ID" value="NZ_CP013389.1"/>
</dbReference>
<sequence>MLGIFFKSPVDQLDYDIDFSRWLADGDMIASASAVVRPADSMVSAAQVIAQPEIVKVWLVDGVSGKTASIIVTATTAQCRVKQVEFQLRVRD</sequence>
<dbReference type="EMBL" id="CP013389">
    <property type="protein sequence ID" value="AOJ09661.1"/>
    <property type="molecule type" value="Genomic_DNA"/>
</dbReference>
<dbReference type="AlphaFoldDB" id="A0A1B4G164"/>
<dbReference type="Proteomes" id="UP000067711">
    <property type="component" value="Chromosome 1"/>
</dbReference>
<gene>
    <name evidence="1" type="ORF">WS71_20340</name>
</gene>
<protein>
    <submittedName>
        <fullName evidence="1">Uncharacterized protein</fullName>
    </submittedName>
</protein>
<proteinExistence type="predicted"/>
<organism evidence="1 2">
    <name type="scientific">Burkholderia mayonis</name>
    <dbReference type="NCBI Taxonomy" id="1385591"/>
    <lineage>
        <taxon>Bacteria</taxon>
        <taxon>Pseudomonadati</taxon>
        <taxon>Pseudomonadota</taxon>
        <taxon>Betaproteobacteria</taxon>
        <taxon>Burkholderiales</taxon>
        <taxon>Burkholderiaceae</taxon>
        <taxon>Burkholderia</taxon>
        <taxon>pseudomallei group</taxon>
    </lineage>
</organism>